<comment type="caution">
    <text evidence="1">The sequence shown here is derived from an EMBL/GenBank/DDBJ whole genome shotgun (WGS) entry which is preliminary data.</text>
</comment>
<dbReference type="Proteomes" id="UP000827976">
    <property type="component" value="Chromosome 6"/>
</dbReference>
<evidence type="ECO:0000313" key="2">
    <source>
        <dbReference type="Proteomes" id="UP000827976"/>
    </source>
</evidence>
<protein>
    <submittedName>
        <fullName evidence="1">ENTH/VHS domain-containing protein</fullName>
    </submittedName>
</protein>
<organism evidence="1 2">
    <name type="scientific">Dioscorea alata</name>
    <name type="common">Purple yam</name>
    <dbReference type="NCBI Taxonomy" id="55571"/>
    <lineage>
        <taxon>Eukaryota</taxon>
        <taxon>Viridiplantae</taxon>
        <taxon>Streptophyta</taxon>
        <taxon>Embryophyta</taxon>
        <taxon>Tracheophyta</taxon>
        <taxon>Spermatophyta</taxon>
        <taxon>Magnoliopsida</taxon>
        <taxon>Liliopsida</taxon>
        <taxon>Dioscoreales</taxon>
        <taxon>Dioscoreaceae</taxon>
        <taxon>Dioscorea</taxon>
    </lineage>
</organism>
<evidence type="ECO:0000313" key="1">
    <source>
        <dbReference type="EMBL" id="KAH7679932.1"/>
    </source>
</evidence>
<dbReference type="EMBL" id="CM037016">
    <property type="protein sequence ID" value="KAH7679932.1"/>
    <property type="molecule type" value="Genomic_DNA"/>
</dbReference>
<sequence>MPVSKLRRAIGSIKDQTSISLAKFSRRSSTLEVSVLRATSHDDNPVDDRRYTQVLLLASSSPTATAELVQILTRRITCTRNWIVALKALSLTFIALRDFSTPHFAREALAASHRGGPRLLDLSAFSDDSGHTSPWDFTAFVRTFALYLEVRLECTLLGKLRNHHRRCQPPTAASCVINMKPMDVLDNINYWQQLLDRAIGMRPTGPAKTNRLILISLYPIIRESVGLYRDISDGLYVLLDNFFHLDHPSCIETFHVCAKAAKQFIQLDSLYRLCKEIGVGRAFEYPVIGRISKVLLDTMQEFLKEEQQQKQQRQQKKEQQPARSPLKSLLSKQMDNFEDHTSTKSKLEYRWPSGNWRSNEAEKRVDGWELVLVESAGNMSKNSGMKNSENMIRNSNNNPFLINESSEMCQWPLGRSVSMSHPTCSSESPELIGDTLASLSHASQATAVVKVMDEQQQILREQQMWIQNQNRIIAKNKAW</sequence>
<name>A0ACB7VZ39_DIOAL</name>
<accession>A0ACB7VZ39</accession>
<reference evidence="2" key="1">
    <citation type="journal article" date="2022" name="Nat. Commun.">
        <title>Chromosome evolution and the genetic basis of agronomically important traits in greater yam.</title>
        <authorList>
            <person name="Bredeson J.V."/>
            <person name="Lyons J.B."/>
            <person name="Oniyinde I.O."/>
            <person name="Okereke N.R."/>
            <person name="Kolade O."/>
            <person name="Nnabue I."/>
            <person name="Nwadili C.O."/>
            <person name="Hribova E."/>
            <person name="Parker M."/>
            <person name="Nwogha J."/>
            <person name="Shu S."/>
            <person name="Carlson J."/>
            <person name="Kariba R."/>
            <person name="Muthemba S."/>
            <person name="Knop K."/>
            <person name="Barton G.J."/>
            <person name="Sherwood A.V."/>
            <person name="Lopez-Montes A."/>
            <person name="Asiedu R."/>
            <person name="Jamnadass R."/>
            <person name="Muchugi A."/>
            <person name="Goodstein D."/>
            <person name="Egesi C.N."/>
            <person name="Featherston J."/>
            <person name="Asfaw A."/>
            <person name="Simpson G.G."/>
            <person name="Dolezel J."/>
            <person name="Hendre P.S."/>
            <person name="Van Deynze A."/>
            <person name="Kumar P.L."/>
            <person name="Obidiegwu J.E."/>
            <person name="Bhattacharjee R."/>
            <person name="Rokhsar D.S."/>
        </authorList>
    </citation>
    <scope>NUCLEOTIDE SEQUENCE [LARGE SCALE GENOMIC DNA]</scope>
    <source>
        <strain evidence="2">cv. TDa95/00328</strain>
    </source>
</reference>
<gene>
    <name evidence="1" type="ORF">IHE45_06G090600</name>
</gene>
<proteinExistence type="predicted"/>
<keyword evidence="2" id="KW-1185">Reference proteome</keyword>